<reference evidence="2" key="1">
    <citation type="journal article" date="2020" name="Stud. Mycol.">
        <title>101 Dothideomycetes genomes: A test case for predicting lifestyles and emergence of pathogens.</title>
        <authorList>
            <person name="Haridas S."/>
            <person name="Albert R."/>
            <person name="Binder M."/>
            <person name="Bloem J."/>
            <person name="LaButti K."/>
            <person name="Salamov A."/>
            <person name="Andreopoulos B."/>
            <person name="Baker S."/>
            <person name="Barry K."/>
            <person name="Bills G."/>
            <person name="Bluhm B."/>
            <person name="Cannon C."/>
            <person name="Castanera R."/>
            <person name="Culley D."/>
            <person name="Daum C."/>
            <person name="Ezra D."/>
            <person name="Gonzalez J."/>
            <person name="Henrissat B."/>
            <person name="Kuo A."/>
            <person name="Liang C."/>
            <person name="Lipzen A."/>
            <person name="Lutzoni F."/>
            <person name="Magnuson J."/>
            <person name="Mondo S."/>
            <person name="Nolan M."/>
            <person name="Ohm R."/>
            <person name="Pangilinan J."/>
            <person name="Park H.-J."/>
            <person name="Ramirez L."/>
            <person name="Alfaro M."/>
            <person name="Sun H."/>
            <person name="Tritt A."/>
            <person name="Yoshinaga Y."/>
            <person name="Zwiers L.-H."/>
            <person name="Turgeon B."/>
            <person name="Goodwin S."/>
            <person name="Spatafora J."/>
            <person name="Crous P."/>
            <person name="Grigoriev I."/>
        </authorList>
    </citation>
    <scope>NUCLEOTIDE SEQUENCE [LARGE SCALE GENOMIC DNA]</scope>
    <source>
        <strain evidence="2">CBS 304.66</strain>
    </source>
</reference>
<dbReference type="Proteomes" id="UP000800093">
    <property type="component" value="Unassembled WGS sequence"/>
</dbReference>
<comment type="caution">
    <text evidence="1">The sequence shown here is derived from an EMBL/GenBank/DDBJ whole genome shotgun (WGS) entry which is preliminary data.</text>
</comment>
<keyword evidence="2" id="KW-1185">Reference proteome</keyword>
<protein>
    <submittedName>
        <fullName evidence="1">Uncharacterized protein</fullName>
    </submittedName>
</protein>
<name>A0A9P4NBY8_9PLEO</name>
<evidence type="ECO:0000313" key="2">
    <source>
        <dbReference type="Proteomes" id="UP000800093"/>
    </source>
</evidence>
<dbReference type="EMBL" id="ML986579">
    <property type="protein sequence ID" value="KAF2270393.1"/>
    <property type="molecule type" value="Genomic_DNA"/>
</dbReference>
<organism evidence="1 2">
    <name type="scientific">Lojkania enalia</name>
    <dbReference type="NCBI Taxonomy" id="147567"/>
    <lineage>
        <taxon>Eukaryota</taxon>
        <taxon>Fungi</taxon>
        <taxon>Dikarya</taxon>
        <taxon>Ascomycota</taxon>
        <taxon>Pezizomycotina</taxon>
        <taxon>Dothideomycetes</taxon>
        <taxon>Pleosporomycetidae</taxon>
        <taxon>Pleosporales</taxon>
        <taxon>Pleosporales incertae sedis</taxon>
        <taxon>Lojkania</taxon>
    </lineage>
</organism>
<dbReference type="AlphaFoldDB" id="A0A9P4NBY8"/>
<sequence length="184" mass="20082">MSHIDMFPLSNYPMLQHAYHIDSYITTQTISLQKTSSSHPALRLQLQHLREESDNASFSPSHSSSCLCMSSSTNSSNPFVPIGQPCSFPARVLHTELFCAIVLGNPPSTVISDCKVPSKGDAPPIGYQGHLRGPKYDWLDFILGISVASEAGLTEVCEDGLSEAGDVSLPVRDSLERVCFRVRT</sequence>
<accession>A0A9P4NBY8</accession>
<evidence type="ECO:0000313" key="1">
    <source>
        <dbReference type="EMBL" id="KAF2270393.1"/>
    </source>
</evidence>
<gene>
    <name evidence="1" type="ORF">CC78DRAFT_611291</name>
</gene>
<proteinExistence type="predicted"/>